<evidence type="ECO:0000256" key="10">
    <source>
        <dbReference type="RuleBase" id="RU000555"/>
    </source>
</evidence>
<evidence type="ECO:0000259" key="13">
    <source>
        <dbReference type="Pfam" id="PF20659"/>
    </source>
</evidence>
<dbReference type="GO" id="GO:0006099">
    <property type="term" value="P:tricarboxylic acid cycle"/>
    <property type="evidence" value="ECO:0007669"/>
    <property type="project" value="UniProtKB-KW"/>
</dbReference>
<dbReference type="GO" id="GO:0006097">
    <property type="term" value="P:glyoxylate cycle"/>
    <property type="evidence" value="ECO:0007669"/>
    <property type="project" value="UniProtKB-UniPathway"/>
</dbReference>
<dbReference type="FunFam" id="3.20.20.360:FF:000001">
    <property type="entry name" value="Malate synthase"/>
    <property type="match status" value="1"/>
</dbReference>
<dbReference type="InParanoid" id="A0A3N4KW33"/>
<dbReference type="InterPro" id="IPR048355">
    <property type="entry name" value="MS_C"/>
</dbReference>
<keyword evidence="4 10" id="KW-0329">Glyoxylate bypass</keyword>
<dbReference type="PANTHER" id="PTHR42902:SF1">
    <property type="entry name" value="MALATE SYNTHASE 1-RELATED"/>
    <property type="match status" value="1"/>
</dbReference>
<dbReference type="Pfam" id="PF20656">
    <property type="entry name" value="MS_N"/>
    <property type="match status" value="1"/>
</dbReference>
<evidence type="ECO:0000313" key="15">
    <source>
        <dbReference type="Proteomes" id="UP000277580"/>
    </source>
</evidence>
<evidence type="ECO:0000256" key="2">
    <source>
        <dbReference type="ARBA" id="ARBA00006394"/>
    </source>
</evidence>
<dbReference type="Pfam" id="PF01274">
    <property type="entry name" value="MS_TIM-barrel"/>
    <property type="match status" value="1"/>
</dbReference>
<dbReference type="InterPro" id="IPR048356">
    <property type="entry name" value="MS_N"/>
</dbReference>
<feature type="active site" description="Proton acceptor" evidence="9">
    <location>
        <position position="168"/>
    </location>
</feature>
<dbReference type="PANTHER" id="PTHR42902">
    <property type="entry name" value="MALATE SYNTHASE"/>
    <property type="match status" value="1"/>
</dbReference>
<evidence type="ECO:0000256" key="5">
    <source>
        <dbReference type="ARBA" id="ARBA00022532"/>
    </source>
</evidence>
<reference evidence="14 15" key="1">
    <citation type="journal article" date="2018" name="Nat. Ecol. Evol.">
        <title>Pezizomycetes genomes reveal the molecular basis of ectomycorrhizal truffle lifestyle.</title>
        <authorList>
            <person name="Murat C."/>
            <person name="Payen T."/>
            <person name="Noel B."/>
            <person name="Kuo A."/>
            <person name="Morin E."/>
            <person name="Chen J."/>
            <person name="Kohler A."/>
            <person name="Krizsan K."/>
            <person name="Balestrini R."/>
            <person name="Da Silva C."/>
            <person name="Montanini B."/>
            <person name="Hainaut M."/>
            <person name="Levati E."/>
            <person name="Barry K.W."/>
            <person name="Belfiori B."/>
            <person name="Cichocki N."/>
            <person name="Clum A."/>
            <person name="Dockter R.B."/>
            <person name="Fauchery L."/>
            <person name="Guy J."/>
            <person name="Iotti M."/>
            <person name="Le Tacon F."/>
            <person name="Lindquist E.A."/>
            <person name="Lipzen A."/>
            <person name="Malagnac F."/>
            <person name="Mello A."/>
            <person name="Molinier V."/>
            <person name="Miyauchi S."/>
            <person name="Poulain J."/>
            <person name="Riccioni C."/>
            <person name="Rubini A."/>
            <person name="Sitrit Y."/>
            <person name="Splivallo R."/>
            <person name="Traeger S."/>
            <person name="Wang M."/>
            <person name="Zifcakova L."/>
            <person name="Wipf D."/>
            <person name="Zambonelli A."/>
            <person name="Paolocci F."/>
            <person name="Nowrousian M."/>
            <person name="Ottonello S."/>
            <person name="Baldrian P."/>
            <person name="Spatafora J.W."/>
            <person name="Henrissat B."/>
            <person name="Nagy L.G."/>
            <person name="Aury J.M."/>
            <person name="Wincker P."/>
            <person name="Grigoriev I.V."/>
            <person name="Bonfante P."/>
            <person name="Martin F.M."/>
        </authorList>
    </citation>
    <scope>NUCLEOTIDE SEQUENCE [LARGE SCALE GENOMIC DNA]</scope>
    <source>
        <strain evidence="14 15">CCBAS932</strain>
    </source>
</reference>
<evidence type="ECO:0000256" key="9">
    <source>
        <dbReference type="PIRSR" id="PIRSR001363-1"/>
    </source>
</evidence>
<comment type="catalytic activity">
    <reaction evidence="8 10">
        <text>glyoxylate + acetyl-CoA + H2O = (S)-malate + CoA + H(+)</text>
        <dbReference type="Rhea" id="RHEA:18181"/>
        <dbReference type="ChEBI" id="CHEBI:15377"/>
        <dbReference type="ChEBI" id="CHEBI:15378"/>
        <dbReference type="ChEBI" id="CHEBI:15589"/>
        <dbReference type="ChEBI" id="CHEBI:36655"/>
        <dbReference type="ChEBI" id="CHEBI:57287"/>
        <dbReference type="ChEBI" id="CHEBI:57288"/>
        <dbReference type="EC" id="2.3.3.9"/>
    </reaction>
</comment>
<evidence type="ECO:0000256" key="6">
    <source>
        <dbReference type="ARBA" id="ARBA00022679"/>
    </source>
</evidence>
<dbReference type="Gene3D" id="3.20.20.360">
    <property type="entry name" value="Malate synthase, domain 3"/>
    <property type="match status" value="1"/>
</dbReference>
<dbReference type="InterPro" id="IPR006252">
    <property type="entry name" value="Malate_synthA"/>
</dbReference>
<keyword evidence="7" id="KW-0576">Peroxisome</keyword>
<dbReference type="GO" id="GO:0005782">
    <property type="term" value="C:peroxisomal matrix"/>
    <property type="evidence" value="ECO:0007669"/>
    <property type="project" value="TreeGrafter"/>
</dbReference>
<dbReference type="STRING" id="1392247.A0A3N4KW33"/>
<evidence type="ECO:0000313" key="14">
    <source>
        <dbReference type="EMBL" id="RPB14766.1"/>
    </source>
</evidence>
<proteinExistence type="inferred from homology"/>
<dbReference type="PIRSF" id="PIRSF001363">
    <property type="entry name" value="Malate_synth"/>
    <property type="match status" value="1"/>
</dbReference>
<accession>A0A3N4KW33</accession>
<dbReference type="AlphaFoldDB" id="A0A3N4KW33"/>
<dbReference type="EC" id="2.3.3.9" evidence="3 10"/>
<comment type="subcellular location">
    <subcellularLocation>
        <location evidence="1">Peroxisome</location>
    </subcellularLocation>
</comment>
<dbReference type="Gene3D" id="1.20.1220.12">
    <property type="entry name" value="Malate synthase, domain III"/>
    <property type="match status" value="1"/>
</dbReference>
<evidence type="ECO:0000256" key="3">
    <source>
        <dbReference type="ARBA" id="ARBA00012636"/>
    </source>
</evidence>
<sequence length="540" mass="61226">MASVESLLEGVQILGKINESHRKILTKEACAFLATLHRTFNTTRKHLLQRRVDRQAEIDKGVLPTFLPETKHIREDDAWRGADPAPGLVDRRVEITGPTDRKMVVNALNSDVWTYMADFEDSNSPTWDNMVNGQVNLYDAIRREIDFNLNGKDYKLRTDRPLPTLIVRPRGWHLEERHFVVDGEAISGGLFDFGLYFFHNAKRLVENGHGPYFYLPKMESHLEARLWNDVFNLAQDTVGLSRGTIRGTVLIETILAVFEMDEIIYELRQHSSGLNCGRWDYIFSVIKKFRNNSQFILPDRSAVTMTVPFMESYVKLLIKTCHRRGVHAMGGMAAQIPIKDDAEANKKAMEGVYADKLREVRAGHDGTWVAHPALAKIATDVFNKHMPTPNQIFKRREDVSVTSNDLLNMNMPGTITEEGIRKNIDIGLGYMEGWLRAVGCVPLNYLMEDAATAEVSRSQLWQWAKHGISTAEGKKITKEYNLQLLQEATERLSSKAAPGNKYQLASRYFATQITGEDYADFLTTLLYNEIVTVGSTAAKL</sequence>
<keyword evidence="15" id="KW-1185">Reference proteome</keyword>
<dbReference type="InterPro" id="IPR044856">
    <property type="entry name" value="Malate_synth_C_sf"/>
</dbReference>
<dbReference type="CDD" id="cd00727">
    <property type="entry name" value="malate_synt_A"/>
    <property type="match status" value="1"/>
</dbReference>
<dbReference type="SUPFAM" id="SSF51645">
    <property type="entry name" value="Malate synthase G"/>
    <property type="match status" value="1"/>
</dbReference>
<dbReference type="InterPro" id="IPR011076">
    <property type="entry name" value="Malate_synth_sf"/>
</dbReference>
<protein>
    <recommendedName>
        <fullName evidence="3 10">Malate synthase</fullName>
        <ecNumber evidence="3 10">2.3.3.9</ecNumber>
    </recommendedName>
</protein>
<feature type="active site" description="Proton donor" evidence="9">
    <location>
        <position position="449"/>
    </location>
</feature>
<comment type="similarity">
    <text evidence="2 10">Belongs to the malate synthase family.</text>
</comment>
<evidence type="ECO:0000259" key="11">
    <source>
        <dbReference type="Pfam" id="PF01274"/>
    </source>
</evidence>
<dbReference type="InterPro" id="IPR019830">
    <property type="entry name" value="Malate_synthase_CS"/>
</dbReference>
<gene>
    <name evidence="14" type="ORF">P167DRAFT_543485</name>
</gene>
<dbReference type="InterPro" id="IPR046363">
    <property type="entry name" value="MS_N_TIM-barrel_dom"/>
</dbReference>
<evidence type="ECO:0000256" key="1">
    <source>
        <dbReference type="ARBA" id="ARBA00004275"/>
    </source>
</evidence>
<feature type="domain" description="Malate synthase C-terminal" evidence="13">
    <location>
        <begin position="415"/>
        <end position="530"/>
    </location>
</feature>
<feature type="domain" description="Malate synthase TIM barrel" evidence="11">
    <location>
        <begin position="164"/>
        <end position="408"/>
    </location>
</feature>
<evidence type="ECO:0000256" key="4">
    <source>
        <dbReference type="ARBA" id="ARBA00022435"/>
    </source>
</evidence>
<organism evidence="14 15">
    <name type="scientific">Morchella conica CCBAS932</name>
    <dbReference type="NCBI Taxonomy" id="1392247"/>
    <lineage>
        <taxon>Eukaryota</taxon>
        <taxon>Fungi</taxon>
        <taxon>Dikarya</taxon>
        <taxon>Ascomycota</taxon>
        <taxon>Pezizomycotina</taxon>
        <taxon>Pezizomycetes</taxon>
        <taxon>Pezizales</taxon>
        <taxon>Morchellaceae</taxon>
        <taxon>Morchella</taxon>
    </lineage>
</organism>
<evidence type="ECO:0000256" key="8">
    <source>
        <dbReference type="ARBA" id="ARBA00047918"/>
    </source>
</evidence>
<dbReference type="UniPathway" id="UPA00703">
    <property type="reaction ID" value="UER00720"/>
</dbReference>
<dbReference type="FunCoup" id="A0A3N4KW33">
    <property type="interactions" value="511"/>
</dbReference>
<dbReference type="EMBL" id="ML119116">
    <property type="protein sequence ID" value="RPB14766.1"/>
    <property type="molecule type" value="Genomic_DNA"/>
</dbReference>
<name>A0A3N4KW33_9PEZI</name>
<keyword evidence="6 10" id="KW-0808">Transferase</keyword>
<dbReference type="InterPro" id="IPR001465">
    <property type="entry name" value="Malate_synthase_TIM"/>
</dbReference>
<dbReference type="PROSITE" id="PS00510">
    <property type="entry name" value="MALATE_SYNTHASE"/>
    <property type="match status" value="1"/>
</dbReference>
<keyword evidence="5 10" id="KW-0816">Tricarboxylic acid cycle</keyword>
<dbReference type="FunFam" id="1.20.1220.12:FF:000001">
    <property type="entry name" value="Malate synthase"/>
    <property type="match status" value="1"/>
</dbReference>
<dbReference type="OrthoDB" id="186072at2759"/>
<feature type="domain" description="Malate synthase N-terminal" evidence="12">
    <location>
        <begin position="9"/>
        <end position="72"/>
    </location>
</feature>
<dbReference type="NCBIfam" id="TIGR01344">
    <property type="entry name" value="malate_syn_A"/>
    <property type="match status" value="1"/>
</dbReference>
<dbReference type="Pfam" id="PF20659">
    <property type="entry name" value="MS_C"/>
    <property type="match status" value="1"/>
</dbReference>
<evidence type="ECO:0000256" key="7">
    <source>
        <dbReference type="ARBA" id="ARBA00023140"/>
    </source>
</evidence>
<comment type="pathway">
    <text evidence="10">Carbohydrate metabolism; glyoxylate cycle; (S)-malate from isocitrate: step 2/2.</text>
</comment>
<dbReference type="Proteomes" id="UP000277580">
    <property type="component" value="Unassembled WGS sequence"/>
</dbReference>
<evidence type="ECO:0000259" key="12">
    <source>
        <dbReference type="Pfam" id="PF20656"/>
    </source>
</evidence>
<dbReference type="GO" id="GO:0004474">
    <property type="term" value="F:malate synthase activity"/>
    <property type="evidence" value="ECO:0007669"/>
    <property type="project" value="UniProtKB-EC"/>
</dbReference>